<evidence type="ECO:0000313" key="4">
    <source>
        <dbReference type="Proteomes" id="UP000598467"/>
    </source>
</evidence>
<sequence>MKRSGFFSIGRMIARALTLTALVVMACSPALTGTQSIKNIGNAAQIRDVQSPGLFRQAAAGAEQQRPAKTAASRCKGRLCLQPALQLAILPDVKNRTEQAPARERDGQAASGVIVRVTPPPPKSAVS</sequence>
<organism evidence="3 4">
    <name type="scientific">Roseibium aggregatum</name>
    <dbReference type="NCBI Taxonomy" id="187304"/>
    <lineage>
        <taxon>Bacteria</taxon>
        <taxon>Pseudomonadati</taxon>
        <taxon>Pseudomonadota</taxon>
        <taxon>Alphaproteobacteria</taxon>
        <taxon>Hyphomicrobiales</taxon>
        <taxon>Stappiaceae</taxon>
        <taxon>Roseibium</taxon>
    </lineage>
</organism>
<feature type="compositionally biased region" description="Basic and acidic residues" evidence="1">
    <location>
        <begin position="96"/>
        <end position="107"/>
    </location>
</feature>
<dbReference type="AlphaFoldDB" id="A0A926P2Z3"/>
<evidence type="ECO:0000256" key="1">
    <source>
        <dbReference type="SAM" id="MobiDB-lite"/>
    </source>
</evidence>
<accession>A0A926P2Z3</accession>
<name>A0A926P2Z3_9HYPH</name>
<dbReference type="Proteomes" id="UP000598467">
    <property type="component" value="Unassembled WGS sequence"/>
</dbReference>
<feature type="signal peptide" evidence="2">
    <location>
        <begin position="1"/>
        <end position="26"/>
    </location>
</feature>
<dbReference type="RefSeq" id="WP_190292895.1">
    <property type="nucleotide sequence ID" value="NZ_JABFCZ010000020.1"/>
</dbReference>
<evidence type="ECO:0000256" key="2">
    <source>
        <dbReference type="SAM" id="SignalP"/>
    </source>
</evidence>
<comment type="caution">
    <text evidence="3">The sequence shown here is derived from an EMBL/GenBank/DDBJ whole genome shotgun (WGS) entry which is preliminary data.</text>
</comment>
<feature type="chain" id="PRO_5037186319" description="Lipoprotein" evidence="2">
    <location>
        <begin position="27"/>
        <end position="127"/>
    </location>
</feature>
<feature type="compositionally biased region" description="Pro residues" evidence="1">
    <location>
        <begin position="118"/>
        <end position="127"/>
    </location>
</feature>
<reference evidence="3" key="1">
    <citation type="submission" date="2020-05" db="EMBL/GenBank/DDBJ databases">
        <title>Identification of trans-AT polyketide cluster in two marine bacteria, producers of a novel glutaramide-containing polyketide sesbanimide D and analogs.</title>
        <authorList>
            <person name="Kacar D."/>
            <person name="Rodriguez P."/>
            <person name="Canedo L."/>
            <person name="Gonzalez E."/>
            <person name="Galan B."/>
            <person name="De La Calle F."/>
            <person name="Garcia J.L."/>
        </authorList>
    </citation>
    <scope>NUCLEOTIDE SEQUENCE</scope>
    <source>
        <strain evidence="3">PHM038</strain>
    </source>
</reference>
<keyword evidence="2" id="KW-0732">Signal</keyword>
<proteinExistence type="predicted"/>
<feature type="region of interest" description="Disordered" evidence="1">
    <location>
        <begin position="96"/>
        <end position="127"/>
    </location>
</feature>
<protein>
    <recommendedName>
        <fullName evidence="5">Lipoprotein</fullName>
    </recommendedName>
</protein>
<evidence type="ECO:0000313" key="3">
    <source>
        <dbReference type="EMBL" id="MBD1548158.1"/>
    </source>
</evidence>
<dbReference type="EMBL" id="JABFCZ010000020">
    <property type="protein sequence ID" value="MBD1548158.1"/>
    <property type="molecule type" value="Genomic_DNA"/>
</dbReference>
<evidence type="ECO:0008006" key="5">
    <source>
        <dbReference type="Google" id="ProtNLM"/>
    </source>
</evidence>
<gene>
    <name evidence="3" type="ORF">HK439_17975</name>
</gene>
<dbReference type="PROSITE" id="PS51257">
    <property type="entry name" value="PROKAR_LIPOPROTEIN"/>
    <property type="match status" value="1"/>
</dbReference>